<evidence type="ECO:0000313" key="1">
    <source>
        <dbReference type="EMBL" id="ABI62421.1"/>
    </source>
</evidence>
<evidence type="ECO:0000313" key="2">
    <source>
        <dbReference type="Proteomes" id="UP000001963"/>
    </source>
</evidence>
<proteinExistence type="predicted"/>
<name>Q0BRY1_GRABC</name>
<reference evidence="1 2" key="1">
    <citation type="journal article" date="2007" name="J. Bacteriol.">
        <title>Genome sequence analysis of the emerging human pathogenic acetic acid bacterium Granulibacter bethesdensis.</title>
        <authorList>
            <person name="Greenberg D.E."/>
            <person name="Porcella S.F."/>
            <person name="Zelazny A.M."/>
            <person name="Virtaneva K."/>
            <person name="Sturdevant D.E."/>
            <person name="Kupko J.J.III."/>
            <person name="Barbian K.D."/>
            <person name="Babar A."/>
            <person name="Dorward D.W."/>
            <person name="Holland S.M."/>
        </authorList>
    </citation>
    <scope>NUCLEOTIDE SEQUENCE [LARGE SCALE GENOMIC DNA]</scope>
    <source>
        <strain evidence="2">ATCC BAA-1260 / CGDNIH1</strain>
    </source>
</reference>
<dbReference type="Proteomes" id="UP000001963">
    <property type="component" value="Chromosome"/>
</dbReference>
<dbReference type="AlphaFoldDB" id="Q0BRY1"/>
<dbReference type="EMBL" id="CP000394">
    <property type="protein sequence ID" value="ABI62421.1"/>
    <property type="molecule type" value="Genomic_DNA"/>
</dbReference>
<accession>Q0BRY1</accession>
<keyword evidence="2" id="KW-1185">Reference proteome</keyword>
<gene>
    <name evidence="1" type="ordered locus">GbCGDNIH1_1523</name>
</gene>
<organism evidence="1 2">
    <name type="scientific">Granulibacter bethesdensis (strain ATCC BAA-1260 / CGDNIH1)</name>
    <dbReference type="NCBI Taxonomy" id="391165"/>
    <lineage>
        <taxon>Bacteria</taxon>
        <taxon>Pseudomonadati</taxon>
        <taxon>Pseudomonadota</taxon>
        <taxon>Alphaproteobacteria</taxon>
        <taxon>Acetobacterales</taxon>
        <taxon>Acetobacteraceae</taxon>
        <taxon>Granulibacter</taxon>
    </lineage>
</organism>
<dbReference type="STRING" id="391165.GbCGDNIH1_1523"/>
<protein>
    <submittedName>
        <fullName evidence="1">Uncharacterized protein</fullName>
    </submittedName>
</protein>
<dbReference type="KEGG" id="gbe:GbCGDNIH1_1523"/>
<sequence>MSEFFLCILHYSLRSHYNNNFMSGIYYGRVISSPATQASLTQKRQKYAYGVFKNSLGYVRISLPFVHARRPAVCHGQSCIVESHFQPYVRLVLGFMLSRQPKTKLVSYPSWLCRRTGSAITASTLWMVGGGGSRRLVRRILPRLRLAPITDSASCAAAMAAGVEYLQKQVAPAVLASAVEVGLGQLLAHDPSVTVGAAATAAAAH</sequence>
<dbReference type="HOGENOM" id="CLU_1407026_0_0_5"/>